<sequence length="96" mass="10461">MKSIVAVTNMMRAPLTIALVFLFGFSEPAAAQGFTDFLNNVLAEFNNARRPLALIAIMIVGALYMFNVIDMRRTGQVIVGIIVIFAAVEILDLITA</sequence>
<evidence type="ECO:0000313" key="3">
    <source>
        <dbReference type="EMBL" id="SCZ73525.1"/>
    </source>
</evidence>
<dbReference type="STRING" id="1156985.SAMN04488118_11749"/>
<evidence type="ECO:0000256" key="2">
    <source>
        <dbReference type="SAM" id="SignalP"/>
    </source>
</evidence>
<feature type="transmembrane region" description="Helical" evidence="1">
    <location>
        <begin position="76"/>
        <end position="94"/>
    </location>
</feature>
<feature type="chain" id="PRO_5011614305" evidence="2">
    <location>
        <begin position="32"/>
        <end position="96"/>
    </location>
</feature>
<name>A0A1G5RHG2_9RHOB</name>
<reference evidence="3 4" key="1">
    <citation type="submission" date="2016-10" db="EMBL/GenBank/DDBJ databases">
        <authorList>
            <person name="de Groot N.N."/>
        </authorList>
    </citation>
    <scope>NUCLEOTIDE SEQUENCE [LARGE SCALE GENOMIC DNA]</scope>
    <source>
        <strain evidence="3 4">U95</strain>
    </source>
</reference>
<evidence type="ECO:0000256" key="1">
    <source>
        <dbReference type="SAM" id="Phobius"/>
    </source>
</evidence>
<keyword evidence="1" id="KW-1133">Transmembrane helix</keyword>
<dbReference type="OrthoDB" id="7211121at2"/>
<protein>
    <submittedName>
        <fullName evidence="3">Type IV secretion system protein VirB2</fullName>
    </submittedName>
</protein>
<feature type="signal peptide" evidence="2">
    <location>
        <begin position="1"/>
        <end position="31"/>
    </location>
</feature>
<keyword evidence="1" id="KW-0812">Transmembrane</keyword>
<dbReference type="Pfam" id="PF04956">
    <property type="entry name" value="TrbC"/>
    <property type="match status" value="1"/>
</dbReference>
<keyword evidence="4" id="KW-1185">Reference proteome</keyword>
<dbReference type="RefSeq" id="WP_090221105.1">
    <property type="nucleotide sequence ID" value="NZ_FMWG01000017.1"/>
</dbReference>
<dbReference type="AlphaFoldDB" id="A0A1G5RHG2"/>
<gene>
    <name evidence="3" type="ORF">SAMN04488118_11749</name>
</gene>
<evidence type="ECO:0000313" key="4">
    <source>
        <dbReference type="Proteomes" id="UP000198767"/>
    </source>
</evidence>
<proteinExistence type="predicted"/>
<dbReference type="InterPro" id="IPR007039">
    <property type="entry name" value="TrbC/VirB2"/>
</dbReference>
<dbReference type="Proteomes" id="UP000198767">
    <property type="component" value="Unassembled WGS sequence"/>
</dbReference>
<accession>A0A1G5RHG2</accession>
<keyword evidence="1" id="KW-0472">Membrane</keyword>
<dbReference type="EMBL" id="FMWG01000017">
    <property type="protein sequence ID" value="SCZ73525.1"/>
    <property type="molecule type" value="Genomic_DNA"/>
</dbReference>
<organism evidence="3 4">
    <name type="scientific">Epibacterium ulvae</name>
    <dbReference type="NCBI Taxonomy" id="1156985"/>
    <lineage>
        <taxon>Bacteria</taxon>
        <taxon>Pseudomonadati</taxon>
        <taxon>Pseudomonadota</taxon>
        <taxon>Alphaproteobacteria</taxon>
        <taxon>Rhodobacterales</taxon>
        <taxon>Roseobacteraceae</taxon>
        <taxon>Epibacterium</taxon>
    </lineage>
</organism>
<feature type="transmembrane region" description="Helical" evidence="1">
    <location>
        <begin position="51"/>
        <end position="69"/>
    </location>
</feature>
<keyword evidence="2" id="KW-0732">Signal</keyword>